<gene>
    <name evidence="1" type="ORF">AKJ43_00640</name>
</gene>
<reference evidence="1 2" key="1">
    <citation type="journal article" date="2016" name="Sci. Rep.">
        <title>Metabolic traits of an uncultured archaeal lineage -MSBL1- from brine pools of the Red Sea.</title>
        <authorList>
            <person name="Mwirichia R."/>
            <person name="Alam I."/>
            <person name="Rashid M."/>
            <person name="Vinu M."/>
            <person name="Ba-Alawi W."/>
            <person name="Anthony Kamau A."/>
            <person name="Kamanda Ngugi D."/>
            <person name="Goker M."/>
            <person name="Klenk H.P."/>
            <person name="Bajic V."/>
            <person name="Stingl U."/>
        </authorList>
    </citation>
    <scope>NUCLEOTIDE SEQUENCE [LARGE SCALE GENOMIC DNA]</scope>
    <source>
        <strain evidence="1">SCGC-AAA261D19</strain>
    </source>
</reference>
<protein>
    <submittedName>
        <fullName evidence="1">Uncharacterized protein</fullName>
    </submittedName>
</protein>
<proteinExistence type="predicted"/>
<evidence type="ECO:0000313" key="1">
    <source>
        <dbReference type="EMBL" id="KXB02775.1"/>
    </source>
</evidence>
<accession>A0A133V8L7</accession>
<dbReference type="Proteomes" id="UP000070400">
    <property type="component" value="Unassembled WGS sequence"/>
</dbReference>
<organism evidence="1 2">
    <name type="scientific">candidate division MSBL1 archaeon SCGC-AAA261D19</name>
    <dbReference type="NCBI Taxonomy" id="1698273"/>
    <lineage>
        <taxon>Archaea</taxon>
        <taxon>Methanobacteriati</taxon>
        <taxon>Methanobacteriota</taxon>
        <taxon>candidate division MSBL1</taxon>
    </lineage>
</organism>
<dbReference type="AlphaFoldDB" id="A0A133V8L7"/>
<sequence>MDDKGKNRLFPVTLRWDYPVYVFKGKNNLSKETLDKLEFTRRAEKLKIEDELRNVNILPHGGGYKLELSYRNIEVTNTDFGNIFTLSDPKPAVRVEEAKKGKGVSKFGKMVIANPHALPYSYRGGSVIRRTVELDLSDIAASLRPILTIKI</sequence>
<comment type="caution">
    <text evidence="1">The sequence shown here is derived from an EMBL/GenBank/DDBJ whole genome shotgun (WGS) entry which is preliminary data.</text>
</comment>
<evidence type="ECO:0000313" key="2">
    <source>
        <dbReference type="Proteomes" id="UP000070400"/>
    </source>
</evidence>
<name>A0A133V8L7_9EURY</name>
<dbReference type="EMBL" id="LHXX01000004">
    <property type="protein sequence ID" value="KXB02775.1"/>
    <property type="molecule type" value="Genomic_DNA"/>
</dbReference>
<keyword evidence="2" id="KW-1185">Reference proteome</keyword>